<dbReference type="AlphaFoldDB" id="A0A7W8IJI3"/>
<evidence type="ECO:0000256" key="1">
    <source>
        <dbReference type="SAM" id="Phobius"/>
    </source>
</evidence>
<organism evidence="2 3">
    <name type="scientific">Tunturiibacter empetritectus</name>
    <dbReference type="NCBI Taxonomy" id="3069691"/>
    <lineage>
        <taxon>Bacteria</taxon>
        <taxon>Pseudomonadati</taxon>
        <taxon>Acidobacteriota</taxon>
        <taxon>Terriglobia</taxon>
        <taxon>Terriglobales</taxon>
        <taxon>Acidobacteriaceae</taxon>
        <taxon>Tunturiibacter</taxon>
    </lineage>
</organism>
<keyword evidence="1" id="KW-0812">Transmembrane</keyword>
<evidence type="ECO:0000313" key="2">
    <source>
        <dbReference type="EMBL" id="MBB5317535.1"/>
    </source>
</evidence>
<feature type="transmembrane region" description="Helical" evidence="1">
    <location>
        <begin position="117"/>
        <end position="138"/>
    </location>
</feature>
<dbReference type="EMBL" id="JACHDY010000002">
    <property type="protein sequence ID" value="MBB5317535.1"/>
    <property type="molecule type" value="Genomic_DNA"/>
</dbReference>
<evidence type="ECO:0000313" key="3">
    <source>
        <dbReference type="Proteomes" id="UP000568106"/>
    </source>
</evidence>
<name>A0A7W8IJI3_9BACT</name>
<feature type="transmembrane region" description="Helical" evidence="1">
    <location>
        <begin position="64"/>
        <end position="84"/>
    </location>
</feature>
<dbReference type="Proteomes" id="UP000568106">
    <property type="component" value="Unassembled WGS sequence"/>
</dbReference>
<keyword evidence="1" id="KW-1133">Transmembrane helix</keyword>
<gene>
    <name evidence="2" type="ORF">HDF09_002204</name>
</gene>
<keyword evidence="1" id="KW-0472">Membrane</keyword>
<accession>A0A7W8IJI3</accession>
<proteinExistence type="predicted"/>
<feature type="transmembrane region" description="Helical" evidence="1">
    <location>
        <begin position="91"/>
        <end position="111"/>
    </location>
</feature>
<sequence>MRTSRVVTLALWVGRVALAVTLLSAVADRFGLWGPYGSPRASWGDWAHFVAYCGVVNSFAPRGLIPALAWIATGLETMFGVGLLVGYKLEYVAYGAAGLFALFALAMTWSMGLKEPLNFSVFADAGGALLLGALVSVVKREGRSESGSYAVADAGERWAED</sequence>
<comment type="caution">
    <text evidence="2">The sequence shown here is derived from an EMBL/GenBank/DDBJ whole genome shotgun (WGS) entry which is preliminary data.</text>
</comment>
<protein>
    <submittedName>
        <fullName evidence="2">Membrane protein YphA (DoxX/SURF4 family)</fullName>
    </submittedName>
</protein>
<keyword evidence="3" id="KW-1185">Reference proteome</keyword>
<reference evidence="2" key="1">
    <citation type="submission" date="2020-08" db="EMBL/GenBank/DDBJ databases">
        <title>Genomic Encyclopedia of Type Strains, Phase IV (KMG-V): Genome sequencing to study the core and pangenomes of soil and plant-associated prokaryotes.</title>
        <authorList>
            <person name="Whitman W."/>
        </authorList>
    </citation>
    <scope>NUCLEOTIDE SEQUENCE [LARGE SCALE GENOMIC DNA]</scope>
    <source>
        <strain evidence="2">M8UP27</strain>
    </source>
</reference>